<keyword evidence="4" id="KW-1185">Reference proteome</keyword>
<reference evidence="3 4" key="1">
    <citation type="journal article" date="2023" name="Elife">
        <title>Identification of key yeast species and microbe-microbe interactions impacting larval growth of Drosophila in the wild.</title>
        <authorList>
            <person name="Mure A."/>
            <person name="Sugiura Y."/>
            <person name="Maeda R."/>
            <person name="Honda K."/>
            <person name="Sakurai N."/>
            <person name="Takahashi Y."/>
            <person name="Watada M."/>
            <person name="Katoh T."/>
            <person name="Gotoh A."/>
            <person name="Gotoh Y."/>
            <person name="Taniguchi I."/>
            <person name="Nakamura K."/>
            <person name="Hayashi T."/>
            <person name="Katayama T."/>
            <person name="Uemura T."/>
            <person name="Hattori Y."/>
        </authorList>
    </citation>
    <scope>NUCLEOTIDE SEQUENCE [LARGE SCALE GENOMIC DNA]</scope>
    <source>
        <strain evidence="3 4">KH-74</strain>
    </source>
</reference>
<feature type="compositionally biased region" description="Basic and acidic residues" evidence="1">
    <location>
        <begin position="191"/>
        <end position="200"/>
    </location>
</feature>
<evidence type="ECO:0000313" key="4">
    <source>
        <dbReference type="Proteomes" id="UP001377567"/>
    </source>
</evidence>
<evidence type="ECO:0000256" key="1">
    <source>
        <dbReference type="SAM" id="MobiDB-lite"/>
    </source>
</evidence>
<feature type="domain" description="STB6-like N-terminal" evidence="2">
    <location>
        <begin position="12"/>
        <end position="149"/>
    </location>
</feature>
<protein>
    <submittedName>
        <fullName evidence="3">Stb6 protein</fullName>
    </submittedName>
</protein>
<dbReference type="GO" id="GO:0070822">
    <property type="term" value="C:Sin3-type complex"/>
    <property type="evidence" value="ECO:0007669"/>
    <property type="project" value="TreeGrafter"/>
</dbReference>
<evidence type="ECO:0000313" key="3">
    <source>
        <dbReference type="EMBL" id="GMM53530.1"/>
    </source>
</evidence>
<dbReference type="PANTHER" id="PTHR31011:SF2">
    <property type="entry name" value="PROTEIN STB2-RELATED"/>
    <property type="match status" value="1"/>
</dbReference>
<name>A0AAV5RPV2_MAUHU</name>
<dbReference type="InterPro" id="IPR059025">
    <property type="entry name" value="STB6_N"/>
</dbReference>
<organism evidence="3 4">
    <name type="scientific">Maudiozyma humilis</name>
    <name type="common">Sour dough yeast</name>
    <name type="synonym">Kazachstania humilis</name>
    <dbReference type="NCBI Taxonomy" id="51915"/>
    <lineage>
        <taxon>Eukaryota</taxon>
        <taxon>Fungi</taxon>
        <taxon>Dikarya</taxon>
        <taxon>Ascomycota</taxon>
        <taxon>Saccharomycotina</taxon>
        <taxon>Saccharomycetes</taxon>
        <taxon>Saccharomycetales</taxon>
        <taxon>Saccharomycetaceae</taxon>
        <taxon>Maudiozyma</taxon>
    </lineage>
</organism>
<dbReference type="Proteomes" id="UP001377567">
    <property type="component" value="Unassembled WGS sequence"/>
</dbReference>
<dbReference type="PANTHER" id="PTHR31011">
    <property type="entry name" value="PROTEIN STB2-RELATED"/>
    <property type="match status" value="1"/>
</dbReference>
<feature type="region of interest" description="Disordered" evidence="1">
    <location>
        <begin position="184"/>
        <end position="208"/>
    </location>
</feature>
<evidence type="ECO:0000259" key="2">
    <source>
        <dbReference type="Pfam" id="PF25995"/>
    </source>
</evidence>
<dbReference type="InterPro" id="IPR038919">
    <property type="entry name" value="STB2/STB2"/>
</dbReference>
<gene>
    <name evidence="3" type="ORF">DAKH74_001460</name>
</gene>
<comment type="caution">
    <text evidence="3">The sequence shown here is derived from an EMBL/GenBank/DDBJ whole genome shotgun (WGS) entry which is preliminary data.</text>
</comment>
<dbReference type="AlphaFoldDB" id="A0AAV5RPV2"/>
<sequence length="741" mass="85699">MSEPIGTADDWKNYVFPDFKAISDLCLRNSRDLIYEEVQVHGFEIYIVEQWTDERKISSLITSYTGNSQDVVSAVRICLPANQHYWPQNFKEYLAELETYAQAKVVNNDTLFITNLSSFPSTLNLLSIECGDLRQVWDNFRTNFNLKKLNCGGRSALLLKGPTRAALNKFSQLYKIQLPGDSSDNLNADNITEKEPESSKQNDGSSSSRHYKFCPVTELVSLVQIALNYFMPEPCVKMVDGLLCSKTRKAIDYWWSHYGKFYLGIEKPRNEIVMGPTTVASLFSLLLTCYFKLMVEDTMSAKDPFDELEFYAGLYLFQKKYSISKIHHHTYLDQTTIQKLFEVSTKSTSNDIFNLKKVVKSTVQDFAGKGNFMHLSNEILTSDLSVLVRNLHGGALSALWKGKDRDFKVYARRRSVSFVNKSYHHGDPVARLREQQNLKKITSIDPKDMEELYPHALRRDNAVFDSLKADDGLSSETSSISSMINNYETIDTKENSQVNFSYHTEFYRRNSIPFINDGTKIHKKVARSQRRNSVSQLADNLEKWSLPFNSSVIRIARDLLRINTIMNKTPTTSCYGYDTVPLDEHEETHGMDTENFKNNMATLEKFSEQYDTEKKFLESRQTEIARKEAYLEKEVDEANILASRFKYNIRILTARIKEVENSINRFDAKLSEIDEFVRQKEYPIACEVDPENDKEGFDEYIQMLSAARKRDYKGVSWNVLSTRIFQTSQQLVQQWYNWIFS</sequence>
<proteinExistence type="predicted"/>
<dbReference type="EMBL" id="BTGD01000001">
    <property type="protein sequence ID" value="GMM53530.1"/>
    <property type="molecule type" value="Genomic_DNA"/>
</dbReference>
<dbReference type="Pfam" id="PF25995">
    <property type="entry name" value="STB6_N"/>
    <property type="match status" value="1"/>
</dbReference>
<accession>A0AAV5RPV2</accession>